<evidence type="ECO:0000256" key="3">
    <source>
        <dbReference type="ARBA" id="ARBA00022679"/>
    </source>
</evidence>
<dbReference type="OrthoDB" id="432483at2759"/>
<evidence type="ECO:0000256" key="6">
    <source>
        <dbReference type="ARBA" id="ARBA00022840"/>
    </source>
</evidence>
<feature type="compositionally biased region" description="Pro residues" evidence="9">
    <location>
        <begin position="212"/>
        <end position="221"/>
    </location>
</feature>
<dbReference type="GO" id="GO:0004674">
    <property type="term" value="F:protein serine/threonine kinase activity"/>
    <property type="evidence" value="ECO:0007669"/>
    <property type="project" value="UniProtKB-KW"/>
</dbReference>
<keyword evidence="4" id="KW-0547">Nucleotide-binding</keyword>
<dbReference type="GO" id="GO:0005524">
    <property type="term" value="F:ATP binding"/>
    <property type="evidence" value="ECO:0007669"/>
    <property type="project" value="UniProtKB-KW"/>
</dbReference>
<dbReference type="AlphaFoldDB" id="A0A843VD24"/>
<evidence type="ECO:0000256" key="5">
    <source>
        <dbReference type="ARBA" id="ARBA00022777"/>
    </source>
</evidence>
<comment type="caution">
    <text evidence="11">The sequence shown here is derived from an EMBL/GenBank/DDBJ whole genome shotgun (WGS) entry which is preliminary data.</text>
</comment>
<accession>A0A843VD24</accession>
<feature type="region of interest" description="Disordered" evidence="9">
    <location>
        <begin position="204"/>
        <end position="229"/>
    </location>
</feature>
<feature type="region of interest" description="Disordered" evidence="9">
    <location>
        <begin position="18"/>
        <end position="62"/>
    </location>
</feature>
<dbReference type="InterPro" id="IPR000719">
    <property type="entry name" value="Prot_kinase_dom"/>
</dbReference>
<dbReference type="SUPFAM" id="SSF56112">
    <property type="entry name" value="Protein kinase-like (PK-like)"/>
    <property type="match status" value="1"/>
</dbReference>
<gene>
    <name evidence="11" type="ORF">Taro_022961</name>
</gene>
<evidence type="ECO:0000259" key="10">
    <source>
        <dbReference type="PROSITE" id="PS50011"/>
    </source>
</evidence>
<organism evidence="11 12">
    <name type="scientific">Colocasia esculenta</name>
    <name type="common">Wild taro</name>
    <name type="synonym">Arum esculentum</name>
    <dbReference type="NCBI Taxonomy" id="4460"/>
    <lineage>
        <taxon>Eukaryota</taxon>
        <taxon>Viridiplantae</taxon>
        <taxon>Streptophyta</taxon>
        <taxon>Embryophyta</taxon>
        <taxon>Tracheophyta</taxon>
        <taxon>Spermatophyta</taxon>
        <taxon>Magnoliopsida</taxon>
        <taxon>Liliopsida</taxon>
        <taxon>Araceae</taxon>
        <taxon>Aroideae</taxon>
        <taxon>Colocasieae</taxon>
        <taxon>Colocasia</taxon>
    </lineage>
</organism>
<dbReference type="PROSITE" id="PS50011">
    <property type="entry name" value="PROTEIN_KINASE_DOM"/>
    <property type="match status" value="1"/>
</dbReference>
<evidence type="ECO:0000256" key="9">
    <source>
        <dbReference type="SAM" id="MobiDB-lite"/>
    </source>
</evidence>
<evidence type="ECO:0000313" key="11">
    <source>
        <dbReference type="EMBL" id="MQL90383.1"/>
    </source>
</evidence>
<sequence>MGNGGDHIFALSLLPASYHSKNKPCKPKSARVSPANRRRSSADGGGGEGDDDPGPGERSNSFVGTEEYVAPEVLRGDGHGFAVDWWALGVLAYEMAYGRTPFRGRTREETFANILTHRPEFAGGRRSDLTDLVEGLLAKDPARRLGSRGGAEEVKAHPFFRGVRWELLAEVARPPFLASCENDDEEHAGSLAAGAGGFSIADYFKKLQQQPPTAPGSPSPSPSMSLAEF</sequence>
<feature type="domain" description="Protein kinase" evidence="10">
    <location>
        <begin position="1"/>
        <end position="160"/>
    </location>
</feature>
<comment type="catalytic activity">
    <reaction evidence="8">
        <text>L-seryl-[protein] + ATP = O-phospho-L-seryl-[protein] + ADP + H(+)</text>
        <dbReference type="Rhea" id="RHEA:17989"/>
        <dbReference type="Rhea" id="RHEA-COMP:9863"/>
        <dbReference type="Rhea" id="RHEA-COMP:11604"/>
        <dbReference type="ChEBI" id="CHEBI:15378"/>
        <dbReference type="ChEBI" id="CHEBI:29999"/>
        <dbReference type="ChEBI" id="CHEBI:30616"/>
        <dbReference type="ChEBI" id="CHEBI:83421"/>
        <dbReference type="ChEBI" id="CHEBI:456216"/>
        <dbReference type="EC" id="2.7.11.1"/>
    </reaction>
</comment>
<keyword evidence="12" id="KW-1185">Reference proteome</keyword>
<name>A0A843VD24_COLES</name>
<dbReference type="InterPro" id="IPR011009">
    <property type="entry name" value="Kinase-like_dom_sf"/>
</dbReference>
<evidence type="ECO:0000313" key="12">
    <source>
        <dbReference type="Proteomes" id="UP000652761"/>
    </source>
</evidence>
<evidence type="ECO:0000256" key="8">
    <source>
        <dbReference type="ARBA" id="ARBA00048679"/>
    </source>
</evidence>
<evidence type="ECO:0000256" key="4">
    <source>
        <dbReference type="ARBA" id="ARBA00022741"/>
    </source>
</evidence>
<dbReference type="PANTHER" id="PTHR45637">
    <property type="entry name" value="FLIPPASE KINASE 1-RELATED"/>
    <property type="match status" value="1"/>
</dbReference>
<evidence type="ECO:0000256" key="1">
    <source>
        <dbReference type="ARBA" id="ARBA00012513"/>
    </source>
</evidence>
<protein>
    <recommendedName>
        <fullName evidence="1">non-specific serine/threonine protein kinase</fullName>
        <ecNumber evidence="1">2.7.11.1</ecNumber>
    </recommendedName>
</protein>
<feature type="compositionally biased region" description="Basic residues" evidence="9">
    <location>
        <begin position="20"/>
        <end position="29"/>
    </location>
</feature>
<dbReference type="Pfam" id="PF00069">
    <property type="entry name" value="Pkinase"/>
    <property type="match status" value="1"/>
</dbReference>
<keyword evidence="3" id="KW-0808">Transferase</keyword>
<evidence type="ECO:0000256" key="7">
    <source>
        <dbReference type="ARBA" id="ARBA00047899"/>
    </source>
</evidence>
<comment type="catalytic activity">
    <reaction evidence="7">
        <text>L-threonyl-[protein] + ATP = O-phospho-L-threonyl-[protein] + ADP + H(+)</text>
        <dbReference type="Rhea" id="RHEA:46608"/>
        <dbReference type="Rhea" id="RHEA-COMP:11060"/>
        <dbReference type="Rhea" id="RHEA-COMP:11605"/>
        <dbReference type="ChEBI" id="CHEBI:15378"/>
        <dbReference type="ChEBI" id="CHEBI:30013"/>
        <dbReference type="ChEBI" id="CHEBI:30616"/>
        <dbReference type="ChEBI" id="CHEBI:61977"/>
        <dbReference type="ChEBI" id="CHEBI:456216"/>
        <dbReference type="EC" id="2.7.11.1"/>
    </reaction>
</comment>
<proteinExistence type="predicted"/>
<keyword evidence="5" id="KW-0418">Kinase</keyword>
<dbReference type="FunFam" id="1.10.510.10:FF:000312">
    <property type="entry name" value="Serine/threonine-protein kinase OXI1"/>
    <property type="match status" value="1"/>
</dbReference>
<keyword evidence="2" id="KW-0723">Serine/threonine-protein kinase</keyword>
<evidence type="ECO:0000256" key="2">
    <source>
        <dbReference type="ARBA" id="ARBA00022527"/>
    </source>
</evidence>
<dbReference type="Proteomes" id="UP000652761">
    <property type="component" value="Unassembled WGS sequence"/>
</dbReference>
<reference evidence="11" key="1">
    <citation type="submission" date="2017-07" db="EMBL/GenBank/DDBJ databases">
        <title>Taro Niue Genome Assembly and Annotation.</title>
        <authorList>
            <person name="Atibalentja N."/>
            <person name="Keating K."/>
            <person name="Fields C.J."/>
        </authorList>
    </citation>
    <scope>NUCLEOTIDE SEQUENCE</scope>
    <source>
        <strain evidence="11">Niue_2</strain>
        <tissue evidence="11">Leaf</tissue>
    </source>
</reference>
<dbReference type="EC" id="2.7.11.1" evidence="1"/>
<keyword evidence="6" id="KW-0067">ATP-binding</keyword>
<dbReference type="Gene3D" id="1.10.510.10">
    <property type="entry name" value="Transferase(Phosphotransferase) domain 1"/>
    <property type="match status" value="1"/>
</dbReference>
<dbReference type="EMBL" id="NMUH01001236">
    <property type="protein sequence ID" value="MQL90383.1"/>
    <property type="molecule type" value="Genomic_DNA"/>
</dbReference>
<dbReference type="SMART" id="SM00220">
    <property type="entry name" value="S_TKc"/>
    <property type="match status" value="1"/>
</dbReference>